<proteinExistence type="predicted"/>
<dbReference type="AlphaFoldDB" id="A0A8E2APX0"/>
<accession>A0A8E2APX0</accession>
<dbReference type="Proteomes" id="UP000250043">
    <property type="component" value="Unassembled WGS sequence"/>
</dbReference>
<keyword evidence="2" id="KW-1185">Reference proteome</keyword>
<sequence>MNITDGSESLEGGSDLPWWVRGSSVVVAIALVSEGAPVRRMVSAMSFHSSGPRFGLWGCSSAENGVCIFCGSGELPVLDQGGYVDSTPNDSLDNVVINRLFSVIYVPLPKAHSVHELVSSPNSETDLELEDGTIFKKVSLVGIEDDSKSPNLSKVREFSLKQGFEVSDIVYLVDPLVPEWQGGRGYLRVVESLPRFGVPKGFVMLDQGLSKVVDLDLVFSINLRDNVTDVYSQEFKWWLPLEEGLAANVDVPTPG</sequence>
<evidence type="ECO:0000313" key="2">
    <source>
        <dbReference type="Proteomes" id="UP000250043"/>
    </source>
</evidence>
<gene>
    <name evidence="1" type="ORF">OBBRIDRAFT_805199</name>
</gene>
<name>A0A8E2APX0_9APHY</name>
<evidence type="ECO:0000313" key="1">
    <source>
        <dbReference type="EMBL" id="OCH88743.1"/>
    </source>
</evidence>
<dbReference type="EMBL" id="KV722445">
    <property type="protein sequence ID" value="OCH88743.1"/>
    <property type="molecule type" value="Genomic_DNA"/>
</dbReference>
<organism evidence="1 2">
    <name type="scientific">Obba rivulosa</name>
    <dbReference type="NCBI Taxonomy" id="1052685"/>
    <lineage>
        <taxon>Eukaryota</taxon>
        <taxon>Fungi</taxon>
        <taxon>Dikarya</taxon>
        <taxon>Basidiomycota</taxon>
        <taxon>Agaricomycotina</taxon>
        <taxon>Agaricomycetes</taxon>
        <taxon>Polyporales</taxon>
        <taxon>Gelatoporiaceae</taxon>
        <taxon>Obba</taxon>
    </lineage>
</organism>
<protein>
    <submittedName>
        <fullName evidence="1">Uncharacterized protein</fullName>
    </submittedName>
</protein>
<reference evidence="1 2" key="1">
    <citation type="submission" date="2016-07" db="EMBL/GenBank/DDBJ databases">
        <title>Draft genome of the white-rot fungus Obba rivulosa 3A-2.</title>
        <authorList>
            <consortium name="DOE Joint Genome Institute"/>
            <person name="Miettinen O."/>
            <person name="Riley R."/>
            <person name="Acob R."/>
            <person name="Barry K."/>
            <person name="Cullen D."/>
            <person name="De Vries R."/>
            <person name="Hainaut M."/>
            <person name="Hatakka A."/>
            <person name="Henrissat B."/>
            <person name="Hilden K."/>
            <person name="Kuo R."/>
            <person name="Labutti K."/>
            <person name="Lipzen A."/>
            <person name="Makela M.R."/>
            <person name="Sandor L."/>
            <person name="Spatafora J.W."/>
            <person name="Grigoriev I.V."/>
            <person name="Hibbett D.S."/>
        </authorList>
    </citation>
    <scope>NUCLEOTIDE SEQUENCE [LARGE SCALE GENOMIC DNA]</scope>
    <source>
        <strain evidence="1 2">3A-2</strain>
    </source>
</reference>